<evidence type="ECO:0000313" key="1">
    <source>
        <dbReference type="EMBL" id="SCS37222.1"/>
    </source>
</evidence>
<sequence length="150" mass="16920">MNKLTKLVAVSGTAIVMLAACGEKEETNTFKGEQSGVDITTKLTHKGDKVTEQKTESVLNYKDYGVEKEQVKELLDKESEKYQNIDGLEEKVKYTDDKAIESIKVDMEKIDKEELKKIESSAFANADKDKDVSYKKTKKALEKAGFKEEK</sequence>
<dbReference type="AlphaFoldDB" id="A0A1D4J0F3"/>
<evidence type="ECO:0000313" key="3">
    <source>
        <dbReference type="Proteomes" id="UP000095412"/>
    </source>
</evidence>
<reference evidence="2 4" key="1">
    <citation type="submission" date="2016-09" db="EMBL/GenBank/DDBJ databases">
        <authorList>
            <consortium name="Pathogen Informatics"/>
        </authorList>
    </citation>
    <scope>NUCLEOTIDE SEQUENCE [LARGE SCALE GENOMIC DNA]</scope>
    <source>
        <strain evidence="2 4">82B</strain>
    </source>
</reference>
<dbReference type="SUPFAM" id="SSF160704">
    <property type="entry name" value="YehR-like"/>
    <property type="match status" value="1"/>
</dbReference>
<gene>
    <name evidence="2" type="primary">yehR</name>
    <name evidence="2" type="ORF">SAMEA2297795_00679</name>
    <name evidence="1" type="ORF">SAMEA2297796_00355</name>
</gene>
<dbReference type="EMBL" id="FMPI01000002">
    <property type="protein sequence ID" value="SCS37222.1"/>
    <property type="molecule type" value="Genomic_DNA"/>
</dbReference>
<dbReference type="PIRSF" id="PIRSF006187">
    <property type="entry name" value="DUF1307"/>
    <property type="match status" value="1"/>
</dbReference>
<keyword evidence="2" id="KW-0449">Lipoprotein</keyword>
<name>A0A1D4J0F3_9STAP</name>
<dbReference type="InterPro" id="IPR009736">
    <property type="entry name" value="DUF1307"/>
</dbReference>
<proteinExistence type="predicted"/>
<evidence type="ECO:0000313" key="2">
    <source>
        <dbReference type="EMBL" id="SCS55309.1"/>
    </source>
</evidence>
<dbReference type="InterPro" id="IPR036699">
    <property type="entry name" value="YehR-like_sf"/>
</dbReference>
<keyword evidence="3" id="KW-1185">Reference proteome</keyword>
<dbReference type="Pfam" id="PF06998">
    <property type="entry name" value="DUF1307"/>
    <property type="match status" value="1"/>
</dbReference>
<protein>
    <submittedName>
        <fullName evidence="2">Lipoprotein</fullName>
    </submittedName>
</protein>
<dbReference type="Proteomes" id="UP000095768">
    <property type="component" value="Unassembled WGS sequence"/>
</dbReference>
<accession>A0A1D4J0F3</accession>
<organism evidence="2 4">
    <name type="scientific">Staphylococcus caeli</name>
    <dbReference type="NCBI Taxonomy" id="2201815"/>
    <lineage>
        <taxon>Bacteria</taxon>
        <taxon>Bacillati</taxon>
        <taxon>Bacillota</taxon>
        <taxon>Bacilli</taxon>
        <taxon>Bacillales</taxon>
        <taxon>Staphylococcaceae</taxon>
        <taxon>Staphylococcus</taxon>
    </lineage>
</organism>
<evidence type="ECO:0000313" key="4">
    <source>
        <dbReference type="Proteomes" id="UP000095768"/>
    </source>
</evidence>
<dbReference type="EMBL" id="FMPG01000002">
    <property type="protein sequence ID" value="SCS55309.1"/>
    <property type="molecule type" value="Genomic_DNA"/>
</dbReference>
<dbReference type="RefSeq" id="WP_069994499.1">
    <property type="nucleotide sequence ID" value="NZ_FMPG01000002.1"/>
</dbReference>
<dbReference type="Proteomes" id="UP000095412">
    <property type="component" value="Unassembled WGS sequence"/>
</dbReference>
<dbReference type="OrthoDB" id="2410988at2"/>
<reference evidence="1 3" key="2">
    <citation type="submission" date="2016-09" db="EMBL/GenBank/DDBJ databases">
        <authorList>
            <consortium name="Pathogen Informatics"/>
            <person name="Sun Q."/>
            <person name="Inoue M."/>
        </authorList>
    </citation>
    <scope>NUCLEOTIDE SEQUENCE [LARGE SCALE GENOMIC DNA]</scope>
    <source>
        <strain evidence="1 3">82C</strain>
    </source>
</reference>
<dbReference type="PROSITE" id="PS51257">
    <property type="entry name" value="PROKAR_LIPOPROTEIN"/>
    <property type="match status" value="1"/>
</dbReference>
<dbReference type="Gene3D" id="3.30.1830.10">
    <property type="entry name" value="YehR-like"/>
    <property type="match status" value="1"/>
</dbReference>